<reference evidence="1 2" key="1">
    <citation type="submission" date="2024-02" db="EMBL/GenBank/DDBJ databases">
        <title>Bacterial strain from lacustrine sediment.</title>
        <authorList>
            <person name="Petit C."/>
            <person name="Fadhlaoui K."/>
        </authorList>
    </citation>
    <scope>NUCLEOTIDE SEQUENCE [LARGE SCALE GENOMIC DNA]</scope>
    <source>
        <strain evidence="1 2">IPX-CK</strain>
    </source>
</reference>
<evidence type="ECO:0000313" key="2">
    <source>
        <dbReference type="Proteomes" id="UP001451571"/>
    </source>
</evidence>
<proteinExistence type="predicted"/>
<name>A0ABZ3EV00_9FIRM</name>
<protein>
    <submittedName>
        <fullName evidence="1">Uncharacterized protein</fullName>
    </submittedName>
</protein>
<dbReference type="EMBL" id="CP146256">
    <property type="protein sequence ID" value="XAH73124.1"/>
    <property type="molecule type" value="Genomic_DNA"/>
</dbReference>
<keyword evidence="2" id="KW-1185">Reference proteome</keyword>
<organism evidence="1 2">
    <name type="scientific">Kineothrix sedimenti</name>
    <dbReference type="NCBI Taxonomy" id="3123317"/>
    <lineage>
        <taxon>Bacteria</taxon>
        <taxon>Bacillati</taxon>
        <taxon>Bacillota</taxon>
        <taxon>Clostridia</taxon>
        <taxon>Lachnospirales</taxon>
        <taxon>Lachnospiraceae</taxon>
        <taxon>Kineothrix</taxon>
    </lineage>
</organism>
<dbReference type="Proteomes" id="UP001451571">
    <property type="component" value="Chromosome"/>
</dbReference>
<gene>
    <name evidence="1" type="ORF">V6984_16670</name>
</gene>
<accession>A0ABZ3EV00</accession>
<dbReference type="RefSeq" id="WP_342756731.1">
    <property type="nucleotide sequence ID" value="NZ_CP146256.1"/>
</dbReference>
<sequence length="123" mass="13824">MSNIWKANEIAIKEPSIYRAVFATTSTKESGRTQSLTMYNTPIGTVAGYDMIWEILTPAEISTILQQMMNKKSFTFFSPSAYTGSWETQSFYASNYTAAALTLVEGQERWTDLSINIRRIGAL</sequence>
<evidence type="ECO:0000313" key="1">
    <source>
        <dbReference type="EMBL" id="XAH73124.1"/>
    </source>
</evidence>